<keyword evidence="2" id="KW-0472">Membrane</keyword>
<organism evidence="3 4">
    <name type="scientific">Coprinopsis marcescibilis</name>
    <name type="common">Agaric fungus</name>
    <name type="synonym">Psathyrella marcescibilis</name>
    <dbReference type="NCBI Taxonomy" id="230819"/>
    <lineage>
        <taxon>Eukaryota</taxon>
        <taxon>Fungi</taxon>
        <taxon>Dikarya</taxon>
        <taxon>Basidiomycota</taxon>
        <taxon>Agaricomycotina</taxon>
        <taxon>Agaricomycetes</taxon>
        <taxon>Agaricomycetidae</taxon>
        <taxon>Agaricales</taxon>
        <taxon>Agaricineae</taxon>
        <taxon>Psathyrellaceae</taxon>
        <taxon>Coprinopsis</taxon>
    </lineage>
</organism>
<sequence>MSRWFFIDDDHPDIQYSGDWEVDRSPQADLNHQVFGGSQHRADGQATLIYSFQGHFIEVQGTNRYRNSTFGGPNWQCLVDGQVYHPLPLAQRVQNRFTYCQISGLDPNTTHTFIMVVQASRRTPMWVDEIGVIPSTSSTYHSSLSNYSAWIRSNDPTIRYSPGWVNLSTSGETQYTSVPGSLLNIRFFGSQVTWWALPVFGVEEPSTRSRATYSLDGGTQVDVVLSTPETNLGRYIVFESQKLPLGNHDLKVVYEGPGPSATSLVLQFLLIRDGDLLIREPPEINPDSSSNGQSPVGAIVGGVVGGLVLLLLVGLAGYFYGRRKENGRRPRPSSTPSGIACAAVIANPGASPTSAGIAFETTQPGHPEDRNWINAHSFMSTAGPNSPQFLSATSTSGSSKVVLSTHPESQLQQPIQTFSQNQGAHHHSNSDHSPPPYNPY</sequence>
<reference evidence="3 4" key="1">
    <citation type="journal article" date="2019" name="Nat. Ecol. Evol.">
        <title>Megaphylogeny resolves global patterns of mushroom evolution.</title>
        <authorList>
            <person name="Varga T."/>
            <person name="Krizsan K."/>
            <person name="Foldi C."/>
            <person name="Dima B."/>
            <person name="Sanchez-Garcia M."/>
            <person name="Sanchez-Ramirez S."/>
            <person name="Szollosi G.J."/>
            <person name="Szarkandi J.G."/>
            <person name="Papp V."/>
            <person name="Albert L."/>
            <person name="Andreopoulos W."/>
            <person name="Angelini C."/>
            <person name="Antonin V."/>
            <person name="Barry K.W."/>
            <person name="Bougher N.L."/>
            <person name="Buchanan P."/>
            <person name="Buyck B."/>
            <person name="Bense V."/>
            <person name="Catcheside P."/>
            <person name="Chovatia M."/>
            <person name="Cooper J."/>
            <person name="Damon W."/>
            <person name="Desjardin D."/>
            <person name="Finy P."/>
            <person name="Geml J."/>
            <person name="Haridas S."/>
            <person name="Hughes K."/>
            <person name="Justo A."/>
            <person name="Karasinski D."/>
            <person name="Kautmanova I."/>
            <person name="Kiss B."/>
            <person name="Kocsube S."/>
            <person name="Kotiranta H."/>
            <person name="LaButti K.M."/>
            <person name="Lechner B.E."/>
            <person name="Liimatainen K."/>
            <person name="Lipzen A."/>
            <person name="Lukacs Z."/>
            <person name="Mihaltcheva S."/>
            <person name="Morgado L.N."/>
            <person name="Niskanen T."/>
            <person name="Noordeloos M.E."/>
            <person name="Ohm R.A."/>
            <person name="Ortiz-Santana B."/>
            <person name="Ovrebo C."/>
            <person name="Racz N."/>
            <person name="Riley R."/>
            <person name="Savchenko A."/>
            <person name="Shiryaev A."/>
            <person name="Soop K."/>
            <person name="Spirin V."/>
            <person name="Szebenyi C."/>
            <person name="Tomsovsky M."/>
            <person name="Tulloss R.E."/>
            <person name="Uehling J."/>
            <person name="Grigoriev I.V."/>
            <person name="Vagvolgyi C."/>
            <person name="Papp T."/>
            <person name="Martin F.M."/>
            <person name="Miettinen O."/>
            <person name="Hibbett D.S."/>
            <person name="Nagy L.G."/>
        </authorList>
    </citation>
    <scope>NUCLEOTIDE SEQUENCE [LARGE SCALE GENOMIC DNA]</scope>
    <source>
        <strain evidence="3 4">CBS 121175</strain>
    </source>
</reference>
<dbReference type="AlphaFoldDB" id="A0A5C3KIY8"/>
<gene>
    <name evidence="3" type="ORF">FA15DRAFT_759515</name>
</gene>
<keyword evidence="2" id="KW-0812">Transmembrane</keyword>
<feature type="region of interest" description="Disordered" evidence="1">
    <location>
        <begin position="384"/>
        <end position="440"/>
    </location>
</feature>
<dbReference type="Proteomes" id="UP000307440">
    <property type="component" value="Unassembled WGS sequence"/>
</dbReference>
<dbReference type="Gene3D" id="2.60.120.260">
    <property type="entry name" value="Galactose-binding domain-like"/>
    <property type="match status" value="2"/>
</dbReference>
<feature type="compositionally biased region" description="Polar residues" evidence="1">
    <location>
        <begin position="384"/>
        <end position="423"/>
    </location>
</feature>
<keyword evidence="4" id="KW-1185">Reference proteome</keyword>
<proteinExistence type="predicted"/>
<dbReference type="EMBL" id="ML210307">
    <property type="protein sequence ID" value="TFK20229.1"/>
    <property type="molecule type" value="Genomic_DNA"/>
</dbReference>
<keyword evidence="2" id="KW-1133">Transmembrane helix</keyword>
<protein>
    <recommendedName>
        <fullName evidence="5">Transmembrane protein</fullName>
    </recommendedName>
</protein>
<feature type="transmembrane region" description="Helical" evidence="2">
    <location>
        <begin position="296"/>
        <end position="321"/>
    </location>
</feature>
<evidence type="ECO:0000313" key="3">
    <source>
        <dbReference type="EMBL" id="TFK20229.1"/>
    </source>
</evidence>
<evidence type="ECO:0000256" key="2">
    <source>
        <dbReference type="SAM" id="Phobius"/>
    </source>
</evidence>
<evidence type="ECO:0000313" key="4">
    <source>
        <dbReference type="Proteomes" id="UP000307440"/>
    </source>
</evidence>
<evidence type="ECO:0000256" key="1">
    <source>
        <dbReference type="SAM" id="MobiDB-lite"/>
    </source>
</evidence>
<name>A0A5C3KIY8_COPMA</name>
<evidence type="ECO:0008006" key="5">
    <source>
        <dbReference type="Google" id="ProtNLM"/>
    </source>
</evidence>
<accession>A0A5C3KIY8</accession>
<dbReference type="Gene3D" id="1.20.5.510">
    <property type="entry name" value="Single helix bin"/>
    <property type="match status" value="1"/>
</dbReference>